<protein>
    <submittedName>
        <fullName evidence="1">Uncharacterized protein</fullName>
    </submittedName>
</protein>
<keyword evidence="2" id="KW-1185">Reference proteome</keyword>
<name>A0ACB0XNV3_MELEN</name>
<accession>A0ACB0XNV3</accession>
<evidence type="ECO:0000313" key="1">
    <source>
        <dbReference type="EMBL" id="CAK5010515.1"/>
    </source>
</evidence>
<evidence type="ECO:0000313" key="2">
    <source>
        <dbReference type="Proteomes" id="UP001497535"/>
    </source>
</evidence>
<sequence length="70" mass="8232">MSKTNPDRKFFACNLAELPKTHRMTYKRFKTDFSGQSYDRSNPKSQSLTFQTFDHNFFLGTGIENQKKAF</sequence>
<organism evidence="1 2">
    <name type="scientific">Meloidogyne enterolobii</name>
    <name type="common">Root-knot nematode worm</name>
    <name type="synonym">Meloidogyne mayaguensis</name>
    <dbReference type="NCBI Taxonomy" id="390850"/>
    <lineage>
        <taxon>Eukaryota</taxon>
        <taxon>Metazoa</taxon>
        <taxon>Ecdysozoa</taxon>
        <taxon>Nematoda</taxon>
        <taxon>Chromadorea</taxon>
        <taxon>Rhabditida</taxon>
        <taxon>Tylenchina</taxon>
        <taxon>Tylenchomorpha</taxon>
        <taxon>Tylenchoidea</taxon>
        <taxon>Meloidogynidae</taxon>
        <taxon>Meloidogyninae</taxon>
        <taxon>Meloidogyne</taxon>
    </lineage>
</organism>
<proteinExistence type="predicted"/>
<dbReference type="Proteomes" id="UP001497535">
    <property type="component" value="Unassembled WGS sequence"/>
</dbReference>
<reference evidence="1" key="1">
    <citation type="submission" date="2023-11" db="EMBL/GenBank/DDBJ databases">
        <authorList>
            <person name="Poullet M."/>
        </authorList>
    </citation>
    <scope>NUCLEOTIDE SEQUENCE</scope>
    <source>
        <strain evidence="1">E1834</strain>
    </source>
</reference>
<gene>
    <name evidence="1" type="ORF">MENTE1834_LOCUS1642</name>
</gene>
<dbReference type="EMBL" id="CAVMJV010000001">
    <property type="protein sequence ID" value="CAK5010515.1"/>
    <property type="molecule type" value="Genomic_DNA"/>
</dbReference>
<comment type="caution">
    <text evidence="1">The sequence shown here is derived from an EMBL/GenBank/DDBJ whole genome shotgun (WGS) entry which is preliminary data.</text>
</comment>